<feature type="compositionally biased region" description="Acidic residues" evidence="1">
    <location>
        <begin position="70"/>
        <end position="90"/>
    </location>
</feature>
<evidence type="ECO:0000313" key="4">
    <source>
        <dbReference type="Proteomes" id="UP001516588"/>
    </source>
</evidence>
<comment type="caution">
    <text evidence="3">The sequence shown here is derived from an EMBL/GenBank/DDBJ whole genome shotgun (WGS) entry which is preliminary data.</text>
</comment>
<proteinExistence type="predicted"/>
<dbReference type="EMBL" id="JADCKA010000003">
    <property type="protein sequence ID" value="MBE5035237.1"/>
    <property type="molecule type" value="Genomic_DNA"/>
</dbReference>
<keyword evidence="2" id="KW-0812">Transmembrane</keyword>
<accession>A0ABR9QWJ3</accession>
<evidence type="ECO:0000256" key="2">
    <source>
        <dbReference type="SAM" id="Phobius"/>
    </source>
</evidence>
<feature type="transmembrane region" description="Helical" evidence="2">
    <location>
        <begin position="14"/>
        <end position="33"/>
    </location>
</feature>
<organism evidence="3 4">
    <name type="scientific">Gallibacter intestinalis</name>
    <dbReference type="NCBI Taxonomy" id="2779356"/>
    <lineage>
        <taxon>Bacteria</taxon>
        <taxon>Bacillati</taxon>
        <taxon>Bacillota</taxon>
        <taxon>Clostridia</taxon>
        <taxon>Eubacteriales</taxon>
        <taxon>Eubacteriaceae</taxon>
        <taxon>Gallibacter</taxon>
    </lineage>
</organism>
<keyword evidence="2" id="KW-0472">Membrane</keyword>
<name>A0ABR9QWJ3_9FIRM</name>
<keyword evidence="4" id="KW-1185">Reference proteome</keyword>
<evidence type="ECO:0000256" key="1">
    <source>
        <dbReference type="SAM" id="MobiDB-lite"/>
    </source>
</evidence>
<gene>
    <name evidence="3" type="ORF">INF20_02955</name>
</gene>
<reference evidence="3 4" key="1">
    <citation type="submission" date="2020-10" db="EMBL/GenBank/DDBJ databases">
        <title>ChiBAC.</title>
        <authorList>
            <person name="Zenner C."/>
            <person name="Hitch T.C.A."/>
            <person name="Clavel T."/>
        </authorList>
    </citation>
    <scope>NUCLEOTIDE SEQUENCE [LARGE SCALE GENOMIC DNA]</scope>
    <source>
        <strain evidence="3 4">DSM 108706</strain>
    </source>
</reference>
<sequence>MERFKDFLYNKNDIVVAIVILAIALTVIAFRVMDIMKYPAERAQQQADAVQSVQQQDEQTDSEAATDNNAAEESDDEAASDENATEEDAQ</sequence>
<protein>
    <submittedName>
        <fullName evidence="3">Uncharacterized protein</fullName>
    </submittedName>
</protein>
<feature type="region of interest" description="Disordered" evidence="1">
    <location>
        <begin position="43"/>
        <end position="90"/>
    </location>
</feature>
<evidence type="ECO:0000313" key="3">
    <source>
        <dbReference type="EMBL" id="MBE5035237.1"/>
    </source>
</evidence>
<dbReference type="Proteomes" id="UP001516588">
    <property type="component" value="Unassembled WGS sequence"/>
</dbReference>
<keyword evidence="2" id="KW-1133">Transmembrane helix</keyword>
<feature type="compositionally biased region" description="Low complexity" evidence="1">
    <location>
        <begin position="43"/>
        <end position="69"/>
    </location>
</feature>
<dbReference type="RefSeq" id="WP_226384905.1">
    <property type="nucleotide sequence ID" value="NZ_JADCKA010000003.1"/>
</dbReference>